<dbReference type="InterPro" id="IPR013325">
    <property type="entry name" value="RNA_pol_sigma_r2"/>
</dbReference>
<keyword evidence="4" id="KW-0804">Transcription</keyword>
<proteinExistence type="inferred from homology"/>
<evidence type="ECO:0000313" key="9">
    <source>
        <dbReference type="Proteomes" id="UP001204376"/>
    </source>
</evidence>
<evidence type="ECO:0000256" key="1">
    <source>
        <dbReference type="ARBA" id="ARBA00010641"/>
    </source>
</evidence>
<feature type="transmembrane region" description="Helical" evidence="5">
    <location>
        <begin position="174"/>
        <end position="194"/>
    </location>
</feature>
<dbReference type="Pfam" id="PF04542">
    <property type="entry name" value="Sigma70_r2"/>
    <property type="match status" value="1"/>
</dbReference>
<dbReference type="InterPro" id="IPR013249">
    <property type="entry name" value="RNA_pol_sigma70_r4_t2"/>
</dbReference>
<protein>
    <submittedName>
        <fullName evidence="8">RNA polymerase sigma-70 factor</fullName>
    </submittedName>
</protein>
<evidence type="ECO:0000259" key="7">
    <source>
        <dbReference type="Pfam" id="PF08281"/>
    </source>
</evidence>
<dbReference type="Proteomes" id="UP001204376">
    <property type="component" value="Unassembled WGS sequence"/>
</dbReference>
<dbReference type="InterPro" id="IPR039425">
    <property type="entry name" value="RNA_pol_sigma-70-like"/>
</dbReference>
<dbReference type="EMBL" id="JANHOH010000003">
    <property type="protein sequence ID" value="MCQ6959334.1"/>
    <property type="molecule type" value="Genomic_DNA"/>
</dbReference>
<evidence type="ECO:0000259" key="6">
    <source>
        <dbReference type="Pfam" id="PF04542"/>
    </source>
</evidence>
<keyword evidence="3" id="KW-0731">Sigma factor</keyword>
<organism evidence="8 9">
    <name type="scientific">Mucilaginibacter aquariorum</name>
    <dbReference type="NCBI Taxonomy" id="2967225"/>
    <lineage>
        <taxon>Bacteria</taxon>
        <taxon>Pseudomonadati</taxon>
        <taxon>Bacteroidota</taxon>
        <taxon>Sphingobacteriia</taxon>
        <taxon>Sphingobacteriales</taxon>
        <taxon>Sphingobacteriaceae</taxon>
        <taxon>Mucilaginibacter</taxon>
    </lineage>
</organism>
<dbReference type="NCBIfam" id="TIGR02985">
    <property type="entry name" value="Sig70_bacteroi1"/>
    <property type="match status" value="1"/>
</dbReference>
<dbReference type="InterPro" id="IPR014327">
    <property type="entry name" value="RNA_pol_sigma70_bacteroid"/>
</dbReference>
<comment type="similarity">
    <text evidence="1">Belongs to the sigma-70 factor family. ECF subfamily.</text>
</comment>
<evidence type="ECO:0000256" key="5">
    <source>
        <dbReference type="SAM" id="Phobius"/>
    </source>
</evidence>
<keyword evidence="5" id="KW-0472">Membrane</keyword>
<dbReference type="NCBIfam" id="TIGR02937">
    <property type="entry name" value="sigma70-ECF"/>
    <property type="match status" value="1"/>
</dbReference>
<keyword evidence="5" id="KW-1133">Transmembrane helix</keyword>
<keyword evidence="9" id="KW-1185">Reference proteome</keyword>
<dbReference type="InterPro" id="IPR007627">
    <property type="entry name" value="RNA_pol_sigma70_r2"/>
</dbReference>
<reference evidence="8 9" key="1">
    <citation type="submission" date="2022-07" db="EMBL/GenBank/DDBJ databases">
        <title>Mucilaginibacter sp. JC4.</title>
        <authorList>
            <person name="Le V."/>
            <person name="Ko S.-R."/>
            <person name="Ahn C.-Y."/>
            <person name="Oh H.-M."/>
        </authorList>
    </citation>
    <scope>NUCLEOTIDE SEQUENCE [LARGE SCALE GENOMIC DNA]</scope>
    <source>
        <strain evidence="8 9">JC4</strain>
    </source>
</reference>
<comment type="caution">
    <text evidence="8">The sequence shown here is derived from an EMBL/GenBank/DDBJ whole genome shotgun (WGS) entry which is preliminary data.</text>
</comment>
<sequence>MLPEKEYQMWPDAELLALLRLDDRKAFEMLYNKYSPKIYHVAYNLFRDKAICEDLVQELFIDLWTKRNNLNISSLEWYLKVAIKNRVLMYIRTQKATLDLSAIAMLTEKYATDSKLLQNDISTILENNVERLPEKCRQIFTLSRKEYLSNKEIASRLNISIKTVENQMTIALRYLRAGLTDYLPMIIAALILIAES</sequence>
<dbReference type="PANTHER" id="PTHR43133">
    <property type="entry name" value="RNA POLYMERASE ECF-TYPE SIGMA FACTO"/>
    <property type="match status" value="1"/>
</dbReference>
<gene>
    <name evidence="8" type="ORF">NPE20_15260</name>
</gene>
<dbReference type="RefSeq" id="WP_256539531.1">
    <property type="nucleotide sequence ID" value="NZ_JANHOH010000003.1"/>
</dbReference>
<feature type="domain" description="RNA polymerase sigma-70 region 2" evidence="6">
    <location>
        <begin position="30"/>
        <end position="96"/>
    </location>
</feature>
<accession>A0ABT1T408</accession>
<evidence type="ECO:0000256" key="4">
    <source>
        <dbReference type="ARBA" id="ARBA00023163"/>
    </source>
</evidence>
<dbReference type="InterPro" id="IPR036388">
    <property type="entry name" value="WH-like_DNA-bd_sf"/>
</dbReference>
<dbReference type="SUPFAM" id="SSF88659">
    <property type="entry name" value="Sigma3 and sigma4 domains of RNA polymerase sigma factors"/>
    <property type="match status" value="1"/>
</dbReference>
<name>A0ABT1T408_9SPHI</name>
<keyword evidence="5" id="KW-0812">Transmembrane</keyword>
<dbReference type="Gene3D" id="1.10.1740.10">
    <property type="match status" value="1"/>
</dbReference>
<keyword evidence="2" id="KW-0805">Transcription regulation</keyword>
<evidence type="ECO:0000256" key="2">
    <source>
        <dbReference type="ARBA" id="ARBA00023015"/>
    </source>
</evidence>
<feature type="domain" description="RNA polymerase sigma factor 70 region 4 type 2" evidence="7">
    <location>
        <begin position="129"/>
        <end position="173"/>
    </location>
</feature>
<dbReference type="PANTHER" id="PTHR43133:SF46">
    <property type="entry name" value="RNA POLYMERASE SIGMA-70 FACTOR ECF SUBFAMILY"/>
    <property type="match status" value="1"/>
</dbReference>
<dbReference type="InterPro" id="IPR014284">
    <property type="entry name" value="RNA_pol_sigma-70_dom"/>
</dbReference>
<evidence type="ECO:0000313" key="8">
    <source>
        <dbReference type="EMBL" id="MCQ6959334.1"/>
    </source>
</evidence>
<dbReference type="InterPro" id="IPR013324">
    <property type="entry name" value="RNA_pol_sigma_r3/r4-like"/>
</dbReference>
<evidence type="ECO:0000256" key="3">
    <source>
        <dbReference type="ARBA" id="ARBA00023082"/>
    </source>
</evidence>
<dbReference type="Pfam" id="PF08281">
    <property type="entry name" value="Sigma70_r4_2"/>
    <property type="match status" value="1"/>
</dbReference>
<dbReference type="Gene3D" id="1.10.10.10">
    <property type="entry name" value="Winged helix-like DNA-binding domain superfamily/Winged helix DNA-binding domain"/>
    <property type="match status" value="1"/>
</dbReference>
<dbReference type="SUPFAM" id="SSF88946">
    <property type="entry name" value="Sigma2 domain of RNA polymerase sigma factors"/>
    <property type="match status" value="1"/>
</dbReference>